<evidence type="ECO:0000313" key="2">
    <source>
        <dbReference type="Proteomes" id="UP000466442"/>
    </source>
</evidence>
<evidence type="ECO:0000313" key="1">
    <source>
        <dbReference type="EMBL" id="KAF6215867.1"/>
    </source>
</evidence>
<protein>
    <recommendedName>
        <fullName evidence="3">Reverse transcriptase zinc-binding domain-containing protein</fullName>
    </recommendedName>
</protein>
<dbReference type="EMBL" id="WIXP02000001">
    <property type="protein sequence ID" value="KAF6215867.1"/>
    <property type="molecule type" value="Genomic_DNA"/>
</dbReference>
<organism evidence="1 2">
    <name type="scientific">Apolygus lucorum</name>
    <name type="common">Small green plant bug</name>
    <name type="synonym">Lygocoris lucorum</name>
    <dbReference type="NCBI Taxonomy" id="248454"/>
    <lineage>
        <taxon>Eukaryota</taxon>
        <taxon>Metazoa</taxon>
        <taxon>Ecdysozoa</taxon>
        <taxon>Arthropoda</taxon>
        <taxon>Hexapoda</taxon>
        <taxon>Insecta</taxon>
        <taxon>Pterygota</taxon>
        <taxon>Neoptera</taxon>
        <taxon>Paraneoptera</taxon>
        <taxon>Hemiptera</taxon>
        <taxon>Heteroptera</taxon>
        <taxon>Panheteroptera</taxon>
        <taxon>Cimicomorpha</taxon>
        <taxon>Miridae</taxon>
        <taxon>Mirini</taxon>
        <taxon>Apolygus</taxon>
    </lineage>
</organism>
<dbReference type="AlphaFoldDB" id="A0A6A4K2J5"/>
<dbReference type="OrthoDB" id="6626040at2759"/>
<accession>A0A6A4K2J5</accession>
<dbReference type="Proteomes" id="UP000466442">
    <property type="component" value="Linkage Group LG1"/>
</dbReference>
<reference evidence="1" key="1">
    <citation type="journal article" date="2021" name="Mol. Ecol. Resour.">
        <title>Apolygus lucorum genome provides insights into omnivorousness and mesophyll feeding.</title>
        <authorList>
            <person name="Liu Y."/>
            <person name="Liu H."/>
            <person name="Wang H."/>
            <person name="Huang T."/>
            <person name="Liu B."/>
            <person name="Yang B."/>
            <person name="Yin L."/>
            <person name="Li B."/>
            <person name="Zhang Y."/>
            <person name="Zhang S."/>
            <person name="Jiang F."/>
            <person name="Zhang X."/>
            <person name="Ren Y."/>
            <person name="Wang B."/>
            <person name="Wang S."/>
            <person name="Lu Y."/>
            <person name="Wu K."/>
            <person name="Fan W."/>
            <person name="Wang G."/>
        </authorList>
    </citation>
    <scope>NUCLEOTIDE SEQUENCE</scope>
    <source>
        <strain evidence="1">12Hb</strain>
    </source>
</reference>
<comment type="caution">
    <text evidence="1">The sequence shown here is derived from an EMBL/GenBank/DDBJ whole genome shotgun (WGS) entry which is preliminary data.</text>
</comment>
<gene>
    <name evidence="1" type="ORF">GE061_000202</name>
</gene>
<proteinExistence type="predicted"/>
<name>A0A6A4K2J5_APOLU</name>
<keyword evidence="2" id="KW-1185">Reference proteome</keyword>
<evidence type="ECO:0008006" key="3">
    <source>
        <dbReference type="Google" id="ProtNLM"/>
    </source>
</evidence>
<sequence>MDEWQRRWSSSAKGRHTFSAWPNVYVRRSQKYIVVDHYVAQFYTGHGDFASKLHGFNLKSSATCTCGGEETVAHVFEACPRYSEARRQWLAVLATPDGSTLWEQSTADARSFRATSKYVHNVMLLKTWPEPKEARIPPPLNPAHAASARPIPGTASEAVANSV</sequence>